<keyword evidence="5" id="KW-0503">Monooxygenase</keyword>
<dbReference type="PANTHER" id="PTHR46028:SF2">
    <property type="entry name" value="KYNURENINE 3-MONOOXYGENASE"/>
    <property type="match status" value="1"/>
</dbReference>
<comment type="cofactor">
    <cofactor evidence="1">
        <name>FAD</name>
        <dbReference type="ChEBI" id="CHEBI:57692"/>
    </cofactor>
</comment>
<keyword evidence="4" id="KW-0560">Oxidoreductase</keyword>
<dbReference type="SUPFAM" id="SSF51905">
    <property type="entry name" value="FAD/NAD(P)-binding domain"/>
    <property type="match status" value="1"/>
</dbReference>
<evidence type="ECO:0000256" key="2">
    <source>
        <dbReference type="ARBA" id="ARBA00022630"/>
    </source>
</evidence>
<proteinExistence type="predicted"/>
<accession>A0A087UPV3</accession>
<evidence type="ECO:0000256" key="3">
    <source>
        <dbReference type="ARBA" id="ARBA00022827"/>
    </source>
</evidence>
<evidence type="ECO:0000313" key="5">
    <source>
        <dbReference type="EMBL" id="KFM79392.1"/>
    </source>
</evidence>
<dbReference type="EMBL" id="KK120925">
    <property type="protein sequence ID" value="KFM79392.1"/>
    <property type="molecule type" value="Genomic_DNA"/>
</dbReference>
<keyword evidence="6" id="KW-1185">Reference proteome</keyword>
<organism evidence="5 6">
    <name type="scientific">Stegodyphus mimosarum</name>
    <name type="common">African social velvet spider</name>
    <dbReference type="NCBI Taxonomy" id="407821"/>
    <lineage>
        <taxon>Eukaryota</taxon>
        <taxon>Metazoa</taxon>
        <taxon>Ecdysozoa</taxon>
        <taxon>Arthropoda</taxon>
        <taxon>Chelicerata</taxon>
        <taxon>Arachnida</taxon>
        <taxon>Araneae</taxon>
        <taxon>Araneomorphae</taxon>
        <taxon>Entelegynae</taxon>
        <taxon>Eresoidea</taxon>
        <taxon>Eresidae</taxon>
        <taxon>Stegodyphus</taxon>
    </lineage>
</organism>
<keyword evidence="3" id="KW-0274">FAD</keyword>
<dbReference type="GO" id="GO:0070189">
    <property type="term" value="P:kynurenine metabolic process"/>
    <property type="evidence" value="ECO:0007669"/>
    <property type="project" value="TreeGrafter"/>
</dbReference>
<name>A0A087UPV3_STEMI</name>
<evidence type="ECO:0000313" key="6">
    <source>
        <dbReference type="Proteomes" id="UP000054359"/>
    </source>
</evidence>
<dbReference type="STRING" id="407821.A0A087UPV3"/>
<dbReference type="Gene3D" id="3.50.50.60">
    <property type="entry name" value="FAD/NAD(P)-binding domain"/>
    <property type="match status" value="1"/>
</dbReference>
<dbReference type="InterPro" id="IPR036188">
    <property type="entry name" value="FAD/NAD-bd_sf"/>
</dbReference>
<sequence>EIFFKHKFLDCDFKEGKYKVLEPDGLVQEDKADLLIGCDGAYSAVRRQMLKKPRFNYSQFYIEHGY</sequence>
<protein>
    <submittedName>
        <fullName evidence="5">Kynurenine 3-monooxygenase</fullName>
    </submittedName>
</protein>
<gene>
    <name evidence="5" type="ORF">X975_26465</name>
</gene>
<dbReference type="Proteomes" id="UP000054359">
    <property type="component" value="Unassembled WGS sequence"/>
</dbReference>
<evidence type="ECO:0000256" key="4">
    <source>
        <dbReference type="ARBA" id="ARBA00023002"/>
    </source>
</evidence>
<dbReference type="AlphaFoldDB" id="A0A087UPV3"/>
<evidence type="ECO:0000256" key="1">
    <source>
        <dbReference type="ARBA" id="ARBA00001974"/>
    </source>
</evidence>
<dbReference type="PANTHER" id="PTHR46028">
    <property type="entry name" value="KYNURENINE 3-MONOOXYGENASE"/>
    <property type="match status" value="1"/>
</dbReference>
<dbReference type="OrthoDB" id="10053569at2759"/>
<keyword evidence="2" id="KW-0285">Flavoprotein</keyword>
<dbReference type="GO" id="GO:0005741">
    <property type="term" value="C:mitochondrial outer membrane"/>
    <property type="evidence" value="ECO:0007669"/>
    <property type="project" value="TreeGrafter"/>
</dbReference>
<feature type="non-terminal residue" evidence="5">
    <location>
        <position position="1"/>
    </location>
</feature>
<feature type="non-terminal residue" evidence="5">
    <location>
        <position position="66"/>
    </location>
</feature>
<reference evidence="5 6" key="1">
    <citation type="submission" date="2013-11" db="EMBL/GenBank/DDBJ databases">
        <title>Genome sequencing of Stegodyphus mimosarum.</title>
        <authorList>
            <person name="Bechsgaard J."/>
        </authorList>
    </citation>
    <scope>NUCLEOTIDE SEQUENCE [LARGE SCALE GENOMIC DNA]</scope>
</reference>
<dbReference type="GO" id="GO:0004502">
    <property type="term" value="F:kynurenine 3-monooxygenase activity"/>
    <property type="evidence" value="ECO:0007669"/>
    <property type="project" value="TreeGrafter"/>
</dbReference>